<proteinExistence type="predicted"/>
<name>A0A9X9Q5H4_GULGU</name>
<sequence>MVCGFGPALQFLPRCGCRPAWRCRPVLLRPLFLMLRVFCLLGQPWVWRGKKVGIFPRDFPGRSGVAALPCDLLLSAQPQAEKGGLWAASDPSCD</sequence>
<organism evidence="1 2">
    <name type="scientific">Gulo gulo</name>
    <name type="common">Wolverine</name>
    <name type="synonym">Gluton</name>
    <dbReference type="NCBI Taxonomy" id="48420"/>
    <lineage>
        <taxon>Eukaryota</taxon>
        <taxon>Metazoa</taxon>
        <taxon>Chordata</taxon>
        <taxon>Craniata</taxon>
        <taxon>Vertebrata</taxon>
        <taxon>Euteleostomi</taxon>
        <taxon>Mammalia</taxon>
        <taxon>Eutheria</taxon>
        <taxon>Laurasiatheria</taxon>
        <taxon>Carnivora</taxon>
        <taxon>Caniformia</taxon>
        <taxon>Musteloidea</taxon>
        <taxon>Mustelidae</taxon>
        <taxon>Guloninae</taxon>
        <taxon>Gulo</taxon>
    </lineage>
</organism>
<protein>
    <submittedName>
        <fullName evidence="1">Uncharacterized protein</fullName>
    </submittedName>
</protein>
<dbReference type="AlphaFoldDB" id="A0A9X9Q5H4"/>
<accession>A0A9X9Q5H4</accession>
<comment type="caution">
    <text evidence="1">The sequence shown here is derived from an EMBL/GenBank/DDBJ whole genome shotgun (WGS) entry which is preliminary data.</text>
</comment>
<dbReference type="EMBL" id="CYRY02037916">
    <property type="protein sequence ID" value="VCX30408.1"/>
    <property type="molecule type" value="Genomic_DNA"/>
</dbReference>
<dbReference type="Proteomes" id="UP000269945">
    <property type="component" value="Unassembled WGS sequence"/>
</dbReference>
<gene>
    <name evidence="1" type="ORF">BN2614_LOCUS3</name>
</gene>
<reference evidence="1 2" key="1">
    <citation type="submission" date="2018-10" db="EMBL/GenBank/DDBJ databases">
        <authorList>
            <person name="Ekblom R."/>
            <person name="Jareborg N."/>
        </authorList>
    </citation>
    <scope>NUCLEOTIDE SEQUENCE [LARGE SCALE GENOMIC DNA]</scope>
    <source>
        <tissue evidence="1">Muscle</tissue>
    </source>
</reference>
<evidence type="ECO:0000313" key="2">
    <source>
        <dbReference type="Proteomes" id="UP000269945"/>
    </source>
</evidence>
<evidence type="ECO:0000313" key="1">
    <source>
        <dbReference type="EMBL" id="VCX30408.1"/>
    </source>
</evidence>
<keyword evidence="2" id="KW-1185">Reference proteome</keyword>